<dbReference type="OrthoDB" id="9802649at2"/>
<keyword evidence="3" id="KW-1185">Reference proteome</keyword>
<dbReference type="CDD" id="cd00761">
    <property type="entry name" value="Glyco_tranf_GTA_type"/>
    <property type="match status" value="1"/>
</dbReference>
<dbReference type="InterPro" id="IPR001173">
    <property type="entry name" value="Glyco_trans_2-like"/>
</dbReference>
<feature type="domain" description="Glycosyltransferase 2-like" evidence="1">
    <location>
        <begin position="12"/>
        <end position="177"/>
    </location>
</feature>
<comment type="caution">
    <text evidence="2">The sequence shown here is derived from an EMBL/GenBank/DDBJ whole genome shotgun (WGS) entry which is preliminary data.</text>
</comment>
<dbReference type="Proteomes" id="UP000006327">
    <property type="component" value="Unassembled WGS sequence"/>
</dbReference>
<evidence type="ECO:0000313" key="3">
    <source>
        <dbReference type="Proteomes" id="UP000006327"/>
    </source>
</evidence>
<proteinExistence type="predicted"/>
<dbReference type="AlphaFoldDB" id="K6ZBP4"/>
<evidence type="ECO:0000259" key="1">
    <source>
        <dbReference type="Pfam" id="PF00535"/>
    </source>
</evidence>
<dbReference type="Gene3D" id="3.90.550.10">
    <property type="entry name" value="Spore Coat Polysaccharide Biosynthesis Protein SpsA, Chain A"/>
    <property type="match status" value="1"/>
</dbReference>
<dbReference type="Pfam" id="PF00535">
    <property type="entry name" value="Glycos_transf_2"/>
    <property type="match status" value="1"/>
</dbReference>
<evidence type="ECO:0000313" key="2">
    <source>
        <dbReference type="EMBL" id="GAC20825.1"/>
    </source>
</evidence>
<dbReference type="STRING" id="493475.GARC_3872"/>
<dbReference type="InterPro" id="IPR029044">
    <property type="entry name" value="Nucleotide-diphossugar_trans"/>
</dbReference>
<dbReference type="RefSeq" id="WP_007623133.1">
    <property type="nucleotide sequence ID" value="NZ_BAEO01000056.1"/>
</dbReference>
<dbReference type="eggNOG" id="COG1215">
    <property type="taxonomic scope" value="Bacteria"/>
</dbReference>
<gene>
    <name evidence="2" type="ORF">GARC_3872</name>
</gene>
<organism evidence="2 3">
    <name type="scientific">Paraglaciecola arctica BSs20135</name>
    <dbReference type="NCBI Taxonomy" id="493475"/>
    <lineage>
        <taxon>Bacteria</taxon>
        <taxon>Pseudomonadati</taxon>
        <taxon>Pseudomonadota</taxon>
        <taxon>Gammaproteobacteria</taxon>
        <taxon>Alteromonadales</taxon>
        <taxon>Alteromonadaceae</taxon>
        <taxon>Paraglaciecola</taxon>
    </lineage>
</organism>
<sequence>MKNKLEKNYKLCVGVPLYNEAAYIEKTLMSLKIQECSSDVLFIVSDNASTDDSWDICRRVIEDDPRFLLLKQNENVGAFINLKSLFDISQSEYFMWLGGHDCISDGYLNKAIDILDSKPEVAMACGIPCNFKGDEEPSISHSAIYNFSPKKLGRYIQSVRQLSDCTIIQSVFRRQHLDGFTFKGTKSCDHVIISRLLWFGSLKLMQDQSYFRRFFEDRDPSYNAYTKRISGTDEYLSNYDFINYYLDDFALLYDGDERMQRYVEHEIIDILQRRFGVLSLIPNDGVI</sequence>
<keyword evidence="2" id="KW-0808">Transferase</keyword>
<dbReference type="SUPFAM" id="SSF53448">
    <property type="entry name" value="Nucleotide-diphospho-sugar transferases"/>
    <property type="match status" value="1"/>
</dbReference>
<dbReference type="PANTHER" id="PTHR22916">
    <property type="entry name" value="GLYCOSYLTRANSFERASE"/>
    <property type="match status" value="1"/>
</dbReference>
<protein>
    <submittedName>
        <fullName evidence="2">Glycosyl transferase, group 2 family protein</fullName>
    </submittedName>
</protein>
<dbReference type="EMBL" id="BAEO01000056">
    <property type="protein sequence ID" value="GAC20825.1"/>
    <property type="molecule type" value="Genomic_DNA"/>
</dbReference>
<reference evidence="2 3" key="1">
    <citation type="journal article" date="2017" name="Antonie Van Leeuwenhoek">
        <title>Rhizobium rhizosphaerae sp. nov., a novel species isolated from rice rhizosphere.</title>
        <authorList>
            <person name="Zhao J.J."/>
            <person name="Zhang J."/>
            <person name="Zhang R.J."/>
            <person name="Zhang C.W."/>
            <person name="Yin H.Q."/>
            <person name="Zhang X.X."/>
        </authorList>
    </citation>
    <scope>NUCLEOTIDE SEQUENCE [LARGE SCALE GENOMIC DNA]</scope>
    <source>
        <strain evidence="2 3">BSs20135</strain>
    </source>
</reference>
<dbReference type="GO" id="GO:0016758">
    <property type="term" value="F:hexosyltransferase activity"/>
    <property type="evidence" value="ECO:0007669"/>
    <property type="project" value="UniProtKB-ARBA"/>
</dbReference>
<dbReference type="PANTHER" id="PTHR22916:SF56">
    <property type="entry name" value="GLYCOSYL TRANSFERASE"/>
    <property type="match status" value="1"/>
</dbReference>
<name>K6ZBP4_9ALTE</name>
<accession>K6ZBP4</accession>